<feature type="domain" description="C-methyltransferase" evidence="2">
    <location>
        <begin position="247"/>
        <end position="404"/>
    </location>
</feature>
<keyword evidence="3" id="KW-0808">Transferase</keyword>
<proteinExistence type="predicted"/>
<dbReference type="GO" id="GO:0008168">
    <property type="term" value="F:methyltransferase activity"/>
    <property type="evidence" value="ECO:0007669"/>
    <property type="project" value="UniProtKB-KW"/>
</dbReference>
<organism evidence="3 4">
    <name type="scientific">Bacillus thuringiensis</name>
    <dbReference type="NCBI Taxonomy" id="1428"/>
    <lineage>
        <taxon>Bacteria</taxon>
        <taxon>Bacillati</taxon>
        <taxon>Bacillota</taxon>
        <taxon>Bacilli</taxon>
        <taxon>Bacillales</taxon>
        <taxon>Bacillaceae</taxon>
        <taxon>Bacillus</taxon>
        <taxon>Bacillus cereus group</taxon>
    </lineage>
</organism>
<evidence type="ECO:0000259" key="2">
    <source>
        <dbReference type="Pfam" id="PF08484"/>
    </source>
</evidence>
<protein>
    <submittedName>
        <fullName evidence="3">SAM-dependent methyltransferase</fullName>
    </submittedName>
</protein>
<keyword evidence="3" id="KW-0489">Methyltransferase</keyword>
<dbReference type="PANTHER" id="PTHR43861:SF5">
    <property type="entry name" value="BLL5978 PROTEIN"/>
    <property type="match status" value="1"/>
</dbReference>
<comment type="caution">
    <text evidence="3">The sequence shown here is derived from an EMBL/GenBank/DDBJ whole genome shotgun (WGS) entry which is preliminary data.</text>
</comment>
<dbReference type="InterPro" id="IPR038576">
    <property type="entry name" value="Methyltransf_Zn-bd_dom_put_sf"/>
</dbReference>
<accession>A0A9X6THD4</accession>
<dbReference type="Gene3D" id="6.20.50.110">
    <property type="entry name" value="Methyltransferase, zinc-binding domain"/>
    <property type="match status" value="1"/>
</dbReference>
<dbReference type="RefSeq" id="WP_098902651.1">
    <property type="nucleotide sequence ID" value="NZ_NVNL01000074.1"/>
</dbReference>
<dbReference type="CDD" id="cd02440">
    <property type="entry name" value="AdoMet_MTases"/>
    <property type="match status" value="1"/>
</dbReference>
<dbReference type="Pfam" id="PF13489">
    <property type="entry name" value="Methyltransf_23"/>
    <property type="match status" value="1"/>
</dbReference>
<dbReference type="EMBL" id="NVNL01000074">
    <property type="protein sequence ID" value="PEA86411.1"/>
    <property type="molecule type" value="Genomic_DNA"/>
</dbReference>
<dbReference type="Proteomes" id="UP000220702">
    <property type="component" value="Unassembled WGS sequence"/>
</dbReference>
<dbReference type="AlphaFoldDB" id="A0A9X6THD4"/>
<dbReference type="InterPro" id="IPR013630">
    <property type="entry name" value="Methyltransf_Zn-bd_dom_put"/>
</dbReference>
<dbReference type="InterPro" id="IPR029063">
    <property type="entry name" value="SAM-dependent_MTases_sf"/>
</dbReference>
<evidence type="ECO:0000313" key="4">
    <source>
        <dbReference type="Proteomes" id="UP000220702"/>
    </source>
</evidence>
<reference evidence="3 4" key="1">
    <citation type="submission" date="2017-09" db="EMBL/GenBank/DDBJ databases">
        <title>Large-scale bioinformatics analysis of Bacillus genomes uncovers conserved roles of natural products in bacterial physiology.</title>
        <authorList>
            <consortium name="Agbiome Team Llc"/>
            <person name="Bleich R.M."/>
            <person name="Grubbs K.J."/>
            <person name="Santa Maria K.C."/>
            <person name="Allen S.E."/>
            <person name="Farag S."/>
            <person name="Shank E.A."/>
            <person name="Bowers A."/>
        </authorList>
    </citation>
    <scope>NUCLEOTIDE SEQUENCE [LARGE SCALE GENOMIC DNA]</scope>
    <source>
        <strain evidence="3 4">AFS089089</strain>
    </source>
</reference>
<gene>
    <name evidence="3" type="ORF">CON71_30045</name>
</gene>
<dbReference type="GO" id="GO:0032259">
    <property type="term" value="P:methylation"/>
    <property type="evidence" value="ECO:0007669"/>
    <property type="project" value="UniProtKB-KW"/>
</dbReference>
<dbReference type="PANTHER" id="PTHR43861">
    <property type="entry name" value="TRANS-ACONITATE 2-METHYLTRANSFERASE-RELATED"/>
    <property type="match status" value="1"/>
</dbReference>
<evidence type="ECO:0000313" key="3">
    <source>
        <dbReference type="EMBL" id="PEA86411.1"/>
    </source>
</evidence>
<dbReference type="Pfam" id="PF08484">
    <property type="entry name" value="Methyltransf_14"/>
    <property type="match status" value="1"/>
</dbReference>
<sequence>MSNKKCRFCHSLLTDTFLNLGVSPLANSFVAPENLYKMEPFYPLHTFVCNNCLLVQLDEFESPQNIFDDYLYFSSYSSSWLLHAKQYVDMAIKRFSLTPHSQVIEIASNDGYLLQYFQQENIRTLGVEPARNVAEVAIQKGIPTKISFFNNNLAKQLQEENLQADLIVANNVLAHVPNLHDFIAGLKTLLKPDGVITIEFPHLLNLISSKQFDTIYHEHFSYFSLLCIQKIFLHHNLQVIDVEELSTHGGSLRLFIKHLNKNIKISSNVKKLLQKETDHELHKLDCYLLFSKQVEQLKIDILKFFIEAKSSNKQIIGYGAPAKGNTLLNYCGIGKEFLSYTVDKNPHKQGFHLPGTRIPVESPDKIRQTKPDYLLILPWNLKEEIMEECSFIHEWGGKFLIIIPKVEVIEA</sequence>
<dbReference type="Gene3D" id="3.40.50.150">
    <property type="entry name" value="Vaccinia Virus protein VP39"/>
    <property type="match status" value="1"/>
</dbReference>
<dbReference type="Gene3D" id="3.40.50.720">
    <property type="entry name" value="NAD(P)-binding Rossmann-like Domain"/>
    <property type="match status" value="1"/>
</dbReference>
<feature type="domain" description="Methyltransferase putative zinc binding" evidence="1">
    <location>
        <begin position="6"/>
        <end position="67"/>
    </location>
</feature>
<dbReference type="InterPro" id="IPR013691">
    <property type="entry name" value="MeTrfase_14"/>
</dbReference>
<dbReference type="Pfam" id="PF08421">
    <property type="entry name" value="Methyltransf_13"/>
    <property type="match status" value="1"/>
</dbReference>
<dbReference type="SUPFAM" id="SSF53335">
    <property type="entry name" value="S-adenosyl-L-methionine-dependent methyltransferases"/>
    <property type="match status" value="1"/>
</dbReference>
<evidence type="ECO:0000259" key="1">
    <source>
        <dbReference type="Pfam" id="PF08421"/>
    </source>
</evidence>
<name>A0A9X6THD4_BACTU</name>